<dbReference type="AlphaFoldDB" id="M4V9J8"/>
<organism evidence="6 7">
    <name type="scientific">Pseudobdellovibrio exovorus JSS</name>
    <dbReference type="NCBI Taxonomy" id="1184267"/>
    <lineage>
        <taxon>Bacteria</taxon>
        <taxon>Pseudomonadati</taxon>
        <taxon>Bdellovibrionota</taxon>
        <taxon>Bdellovibrionia</taxon>
        <taxon>Bdellovibrionales</taxon>
        <taxon>Pseudobdellovibrionaceae</taxon>
        <taxon>Pseudobdellovibrio</taxon>
    </lineage>
</organism>
<comment type="pathway">
    <text evidence="1">Lipid metabolism.</text>
</comment>
<dbReference type="GO" id="GO:0006654">
    <property type="term" value="P:phosphatidic acid biosynthetic process"/>
    <property type="evidence" value="ECO:0007669"/>
    <property type="project" value="TreeGrafter"/>
</dbReference>
<dbReference type="InterPro" id="IPR002123">
    <property type="entry name" value="Plipid/glycerol_acylTrfase"/>
</dbReference>
<dbReference type="KEGG" id="bex:A11Q_1846"/>
<dbReference type="RefSeq" id="WP_015470552.1">
    <property type="nucleotide sequence ID" value="NC_020813.1"/>
</dbReference>
<dbReference type="eggNOG" id="COG0204">
    <property type="taxonomic scope" value="Bacteria"/>
</dbReference>
<dbReference type="STRING" id="1184267.A11Q_1846"/>
<dbReference type="PANTHER" id="PTHR10434">
    <property type="entry name" value="1-ACYL-SN-GLYCEROL-3-PHOSPHATE ACYLTRANSFERASE"/>
    <property type="match status" value="1"/>
</dbReference>
<dbReference type="EMBL" id="CP003537">
    <property type="protein sequence ID" value="AGH96062.1"/>
    <property type="molecule type" value="Genomic_DNA"/>
</dbReference>
<dbReference type="PATRIC" id="fig|1184267.3.peg.1869"/>
<keyword evidence="7" id="KW-1185">Reference proteome</keyword>
<evidence type="ECO:0000256" key="4">
    <source>
        <dbReference type="SAM" id="MobiDB-lite"/>
    </source>
</evidence>
<evidence type="ECO:0000313" key="7">
    <source>
        <dbReference type="Proteomes" id="UP000012040"/>
    </source>
</evidence>
<gene>
    <name evidence="6" type="ORF">A11Q_1846</name>
</gene>
<dbReference type="Pfam" id="PF01553">
    <property type="entry name" value="Acyltransferase"/>
    <property type="match status" value="1"/>
</dbReference>
<dbReference type="PANTHER" id="PTHR10434:SF11">
    <property type="entry name" value="1-ACYL-SN-GLYCEROL-3-PHOSPHATE ACYLTRANSFERASE"/>
    <property type="match status" value="1"/>
</dbReference>
<dbReference type="HOGENOM" id="CLU_1044531_0_0_7"/>
<feature type="region of interest" description="Disordered" evidence="4">
    <location>
        <begin position="245"/>
        <end position="266"/>
    </location>
</feature>
<dbReference type="CDD" id="cd07989">
    <property type="entry name" value="LPLAT_AGPAT-like"/>
    <property type="match status" value="1"/>
</dbReference>
<keyword evidence="2 6" id="KW-0808">Transferase</keyword>
<dbReference type="GO" id="GO:0003841">
    <property type="term" value="F:1-acylglycerol-3-phosphate O-acyltransferase activity"/>
    <property type="evidence" value="ECO:0007669"/>
    <property type="project" value="TreeGrafter"/>
</dbReference>
<protein>
    <submittedName>
        <fullName evidence="6">Acyltransferase family protein</fullName>
    </submittedName>
</protein>
<evidence type="ECO:0000313" key="6">
    <source>
        <dbReference type="EMBL" id="AGH96062.1"/>
    </source>
</evidence>
<evidence type="ECO:0000259" key="5">
    <source>
        <dbReference type="SMART" id="SM00563"/>
    </source>
</evidence>
<proteinExistence type="predicted"/>
<dbReference type="SUPFAM" id="SSF69593">
    <property type="entry name" value="Glycerol-3-phosphate (1)-acyltransferase"/>
    <property type="match status" value="1"/>
</dbReference>
<evidence type="ECO:0000256" key="2">
    <source>
        <dbReference type="ARBA" id="ARBA00022679"/>
    </source>
</evidence>
<dbReference type="OrthoDB" id="9808424at2"/>
<feature type="domain" description="Phospholipid/glycerol acyltransferase" evidence="5">
    <location>
        <begin position="71"/>
        <end position="191"/>
    </location>
</feature>
<keyword evidence="3 6" id="KW-0012">Acyltransferase</keyword>
<evidence type="ECO:0000256" key="1">
    <source>
        <dbReference type="ARBA" id="ARBA00005189"/>
    </source>
</evidence>
<evidence type="ECO:0000256" key="3">
    <source>
        <dbReference type="ARBA" id="ARBA00023315"/>
    </source>
</evidence>
<sequence>MREWNYQNEQWTKLPGYLKHLPLFTHHYDLSSRVIRFLWSLVLKNWFYTFYIRLDVKGGDFQELYQKHKKLIIISNHASHLDATSIAASIPRNRWMDLYMAAAKDYFFSNALFTFFSQHCLGAIPIDRKDRKGEAVQLILTLLTQLERMWLIIFPEGTRTKDGKLQEFKRGISIFAEKTNTPILFLFIEGNSRLWPKGAIFAKPGKLTIHIGPVHQPGPIEQIYKSYISWVRTIDPSVLPDDMTEENEVAEAPVTLQDLEGEDENN</sequence>
<reference evidence="6 7" key="1">
    <citation type="journal article" date="2013" name="ISME J.">
        <title>By their genes ye shall know them: genomic signatures of predatory bacteria.</title>
        <authorList>
            <person name="Pasternak Z."/>
            <person name="Pietrokovski S."/>
            <person name="Rotem O."/>
            <person name="Gophna U."/>
            <person name="Lurie-Weinberger M.N."/>
            <person name="Jurkevitch E."/>
        </authorList>
    </citation>
    <scope>NUCLEOTIDE SEQUENCE [LARGE SCALE GENOMIC DNA]</scope>
    <source>
        <strain evidence="6 7">JSS</strain>
    </source>
</reference>
<name>M4V9J8_9BACT</name>
<accession>M4V9J8</accession>
<dbReference type="SMART" id="SM00563">
    <property type="entry name" value="PlsC"/>
    <property type="match status" value="1"/>
</dbReference>
<dbReference type="Proteomes" id="UP000012040">
    <property type="component" value="Chromosome"/>
</dbReference>